<dbReference type="Pfam" id="PF15919">
    <property type="entry name" value="HicB_lk_antitox"/>
    <property type="match status" value="1"/>
</dbReference>
<organism evidence="2 3">
    <name type="scientific">Bombilactobacillus mellis</name>
    <dbReference type="NCBI Taxonomy" id="1218508"/>
    <lineage>
        <taxon>Bacteria</taxon>
        <taxon>Bacillati</taxon>
        <taxon>Bacillota</taxon>
        <taxon>Bacilli</taxon>
        <taxon>Lactobacillales</taxon>
        <taxon>Lactobacillaceae</taxon>
        <taxon>Bombilactobacillus</taxon>
    </lineage>
</organism>
<dbReference type="EMBL" id="JXBZ01000002">
    <property type="protein sequence ID" value="KJY51000.1"/>
    <property type="molecule type" value="Genomic_DNA"/>
</dbReference>
<evidence type="ECO:0000259" key="1">
    <source>
        <dbReference type="Pfam" id="PF15919"/>
    </source>
</evidence>
<accession>A0A0F4KX76</accession>
<feature type="domain" description="HicB-like antitoxin of toxin-antitoxin system" evidence="1">
    <location>
        <begin position="6"/>
        <end position="103"/>
    </location>
</feature>
<dbReference type="InterPro" id="IPR031807">
    <property type="entry name" value="HicB-like"/>
</dbReference>
<protein>
    <submittedName>
        <fullName evidence="2">Toxin-antitoxin system, antitoxin component</fullName>
    </submittedName>
</protein>
<comment type="caution">
    <text evidence="2">The sequence shown here is derived from an EMBL/GenBank/DDBJ whole genome shotgun (WGS) entry which is preliminary data.</text>
</comment>
<proteinExistence type="predicted"/>
<sequence>MRNLIYPVIISEYHDDGHYYVATSPNIPGMVTQGDTFSDAAYWAEDAIATMLDGQASYPEVQDPRSWDLKSNDRLVYITVDLDKWLHKNSKTIKKTITVPEYLSVMAKEQNINVSQLTTKALKAELGIQ</sequence>
<reference evidence="2 3" key="1">
    <citation type="submission" date="2014-12" db="EMBL/GenBank/DDBJ databases">
        <title>Comparative genomics of the lactic acid bacteria isolated from the honey bee gut.</title>
        <authorList>
            <person name="Ellegaard K.M."/>
            <person name="Tamarit D."/>
            <person name="Javelind E."/>
            <person name="Olofsson T."/>
            <person name="Andersson S.G."/>
            <person name="Vasquez A."/>
        </authorList>
    </citation>
    <scope>NUCLEOTIDE SEQUENCE [LARGE SCALE GENOMIC DNA]</scope>
    <source>
        <strain evidence="2 3">Hon2</strain>
    </source>
</reference>
<dbReference type="RefSeq" id="WP_045921968.1">
    <property type="nucleotide sequence ID" value="NZ_JAAEDY010000004.1"/>
</dbReference>
<dbReference type="STRING" id="1218508.JG29_00420"/>
<dbReference type="Proteomes" id="UP000033695">
    <property type="component" value="Unassembled WGS sequence"/>
</dbReference>
<dbReference type="Gene3D" id="3.30.160.250">
    <property type="match status" value="1"/>
</dbReference>
<evidence type="ECO:0000313" key="2">
    <source>
        <dbReference type="EMBL" id="KJY51000.1"/>
    </source>
</evidence>
<dbReference type="AlphaFoldDB" id="A0A0F4KX76"/>
<dbReference type="OrthoDB" id="2321848at2"/>
<keyword evidence="3" id="KW-1185">Reference proteome</keyword>
<name>A0A0F4KX76_9LACO</name>
<dbReference type="InterPro" id="IPR035069">
    <property type="entry name" value="TTHA1013/TTHA0281-like"/>
</dbReference>
<dbReference type="HOGENOM" id="CLU_114047_0_0_9"/>
<dbReference type="PATRIC" id="fig|1218508.4.peg.43"/>
<evidence type="ECO:0000313" key="3">
    <source>
        <dbReference type="Proteomes" id="UP000033695"/>
    </source>
</evidence>
<gene>
    <name evidence="2" type="ORF">JG29_00420</name>
</gene>
<dbReference type="SUPFAM" id="SSF143100">
    <property type="entry name" value="TTHA1013/TTHA0281-like"/>
    <property type="match status" value="1"/>
</dbReference>